<reference evidence="2 3" key="1">
    <citation type="submission" date="2016-06" db="EMBL/GenBank/DDBJ databases">
        <title>Comparative genomics of the ectomycorrhizal sister species Rhizopogon vinicolor and Rhizopogon vesiculosus (Basidiomycota: Boletales) reveals a divergence of the mating type B locus.</title>
        <authorList>
            <consortium name="DOE Joint Genome Institute"/>
            <person name="Mujic A.B."/>
            <person name="Kuo A."/>
            <person name="Tritt A."/>
            <person name="Lipzen A."/>
            <person name="Chen C."/>
            <person name="Johnson J."/>
            <person name="Sharma A."/>
            <person name="Barry K."/>
            <person name="Grigoriev I.V."/>
            <person name="Spatafora J.W."/>
        </authorList>
    </citation>
    <scope>NUCLEOTIDE SEQUENCE [LARGE SCALE GENOMIC DNA]</scope>
    <source>
        <strain evidence="2 3">AM-OR11-026</strain>
    </source>
</reference>
<protein>
    <submittedName>
        <fullName evidence="2">Uncharacterized protein</fullName>
    </submittedName>
</protein>
<dbReference type="InParanoid" id="A0A1B7MLP3"/>
<organism evidence="2 3">
    <name type="scientific">Rhizopogon vinicolor AM-OR11-026</name>
    <dbReference type="NCBI Taxonomy" id="1314800"/>
    <lineage>
        <taxon>Eukaryota</taxon>
        <taxon>Fungi</taxon>
        <taxon>Dikarya</taxon>
        <taxon>Basidiomycota</taxon>
        <taxon>Agaricomycotina</taxon>
        <taxon>Agaricomycetes</taxon>
        <taxon>Agaricomycetidae</taxon>
        <taxon>Boletales</taxon>
        <taxon>Suillineae</taxon>
        <taxon>Rhizopogonaceae</taxon>
        <taxon>Rhizopogon</taxon>
    </lineage>
</organism>
<feature type="region of interest" description="Disordered" evidence="1">
    <location>
        <begin position="1"/>
        <end position="83"/>
    </location>
</feature>
<keyword evidence="3" id="KW-1185">Reference proteome</keyword>
<dbReference type="AlphaFoldDB" id="A0A1B7MLP3"/>
<dbReference type="EMBL" id="KV448752">
    <property type="protein sequence ID" value="OAX33538.1"/>
    <property type="molecule type" value="Genomic_DNA"/>
</dbReference>
<evidence type="ECO:0000313" key="3">
    <source>
        <dbReference type="Proteomes" id="UP000092154"/>
    </source>
</evidence>
<evidence type="ECO:0000256" key="1">
    <source>
        <dbReference type="SAM" id="MobiDB-lite"/>
    </source>
</evidence>
<sequence>MSDELEIQVPPPKHPRMDHTGRLLPPRSRCQQENDKGEPEDMPRLEQPISQSIPDLEHDGAPLPKFKRQCHLTHNDDDDISPALKSRCGVVYTVDDEDEHNSTPHPKPVKYRYPLPNYEEDGDDSEVALAPEHRRLPSAAGSYEECHGAASHHNSMSIRMGLGQPTEQHRDDDDDLAPRPKPNTSAPSCSW</sequence>
<evidence type="ECO:0000313" key="2">
    <source>
        <dbReference type="EMBL" id="OAX33538.1"/>
    </source>
</evidence>
<feature type="region of interest" description="Disordered" evidence="1">
    <location>
        <begin position="95"/>
        <end position="191"/>
    </location>
</feature>
<feature type="compositionally biased region" description="Polar residues" evidence="1">
    <location>
        <begin position="182"/>
        <end position="191"/>
    </location>
</feature>
<dbReference type="Proteomes" id="UP000092154">
    <property type="component" value="Unassembled WGS sequence"/>
</dbReference>
<dbReference type="OrthoDB" id="10437278at2759"/>
<accession>A0A1B7MLP3</accession>
<proteinExistence type="predicted"/>
<name>A0A1B7MLP3_9AGAM</name>
<feature type="compositionally biased region" description="Basic and acidic residues" evidence="1">
    <location>
        <begin position="30"/>
        <end position="44"/>
    </location>
</feature>
<gene>
    <name evidence="2" type="ORF">K503DRAFT_517848</name>
</gene>